<dbReference type="AlphaFoldDB" id="A0A9W4UJE3"/>
<name>A0A9W4UJE3_9PLEO</name>
<keyword evidence="1" id="KW-0472">Membrane</keyword>
<keyword evidence="1" id="KW-1133">Transmembrane helix</keyword>
<evidence type="ECO:0000313" key="2">
    <source>
        <dbReference type="EMBL" id="CAI6337718.1"/>
    </source>
</evidence>
<accession>A0A9W4UJE3</accession>
<evidence type="ECO:0000313" key="3">
    <source>
        <dbReference type="Proteomes" id="UP001152607"/>
    </source>
</evidence>
<keyword evidence="3" id="KW-1185">Reference proteome</keyword>
<reference evidence="2" key="1">
    <citation type="submission" date="2023-01" db="EMBL/GenBank/DDBJ databases">
        <authorList>
            <person name="Van Ghelder C."/>
            <person name="Rancurel C."/>
        </authorList>
    </citation>
    <scope>NUCLEOTIDE SEQUENCE</scope>
    <source>
        <strain evidence="2">CNCM I-4278</strain>
    </source>
</reference>
<proteinExistence type="predicted"/>
<dbReference type="EMBL" id="CAOQHR010000007">
    <property type="protein sequence ID" value="CAI6337718.1"/>
    <property type="molecule type" value="Genomic_DNA"/>
</dbReference>
<comment type="caution">
    <text evidence="2">The sequence shown here is derived from an EMBL/GenBank/DDBJ whole genome shotgun (WGS) entry which is preliminary data.</text>
</comment>
<protein>
    <submittedName>
        <fullName evidence="2">Uncharacterized protein</fullName>
    </submittedName>
</protein>
<organism evidence="2 3">
    <name type="scientific">Periconia digitata</name>
    <dbReference type="NCBI Taxonomy" id="1303443"/>
    <lineage>
        <taxon>Eukaryota</taxon>
        <taxon>Fungi</taxon>
        <taxon>Dikarya</taxon>
        <taxon>Ascomycota</taxon>
        <taxon>Pezizomycotina</taxon>
        <taxon>Dothideomycetes</taxon>
        <taxon>Pleosporomycetidae</taxon>
        <taxon>Pleosporales</taxon>
        <taxon>Massarineae</taxon>
        <taxon>Periconiaceae</taxon>
        <taxon>Periconia</taxon>
    </lineage>
</organism>
<feature type="transmembrane region" description="Helical" evidence="1">
    <location>
        <begin position="29"/>
        <end position="50"/>
    </location>
</feature>
<sequence>MTHPHFINHRVFHCFIPKRAFQNSRFSDFGLLVSVVTMFTLCVLPIDAVLKKTLWVFFHARAARVSASVPHFPRFIIPIATRDQWKQVRVKTHQDSECFTCALRRRN</sequence>
<evidence type="ECO:0000256" key="1">
    <source>
        <dbReference type="SAM" id="Phobius"/>
    </source>
</evidence>
<dbReference type="Proteomes" id="UP001152607">
    <property type="component" value="Unassembled WGS sequence"/>
</dbReference>
<gene>
    <name evidence="2" type="ORF">PDIGIT_LOCUS10833</name>
</gene>
<keyword evidence="1" id="KW-0812">Transmembrane</keyword>